<evidence type="ECO:0000256" key="7">
    <source>
        <dbReference type="ARBA" id="ARBA00022840"/>
    </source>
</evidence>
<evidence type="ECO:0000313" key="11">
    <source>
        <dbReference type="Proteomes" id="UP001240250"/>
    </source>
</evidence>
<evidence type="ECO:0000256" key="9">
    <source>
        <dbReference type="RuleBase" id="RU363066"/>
    </source>
</evidence>
<evidence type="ECO:0000256" key="1">
    <source>
        <dbReference type="ARBA" id="ARBA00004761"/>
    </source>
</evidence>
<protein>
    <recommendedName>
        <fullName evidence="3 9">Gluconokinase</fullName>
        <ecNumber evidence="3 9">2.7.1.12</ecNumber>
    </recommendedName>
</protein>
<reference evidence="10 11" key="1">
    <citation type="submission" date="2023-07" db="EMBL/GenBank/DDBJ databases">
        <title>Sequencing the genomes of 1000 actinobacteria strains.</title>
        <authorList>
            <person name="Klenk H.-P."/>
        </authorList>
    </citation>
    <scope>NUCLEOTIDE SEQUENCE [LARGE SCALE GENOMIC DNA]</scope>
    <source>
        <strain evidence="10 11">DSM 14785</strain>
    </source>
</reference>
<comment type="pathway">
    <text evidence="1">Carbohydrate acid metabolism.</text>
</comment>
<keyword evidence="5 9" id="KW-0547">Nucleotide-binding</keyword>
<keyword evidence="7 9" id="KW-0067">ATP-binding</keyword>
<comment type="catalytic activity">
    <reaction evidence="8 9">
        <text>D-gluconate + ATP = 6-phospho-D-gluconate + ADP + H(+)</text>
        <dbReference type="Rhea" id="RHEA:19433"/>
        <dbReference type="ChEBI" id="CHEBI:15378"/>
        <dbReference type="ChEBI" id="CHEBI:18391"/>
        <dbReference type="ChEBI" id="CHEBI:30616"/>
        <dbReference type="ChEBI" id="CHEBI:58759"/>
        <dbReference type="ChEBI" id="CHEBI:456216"/>
        <dbReference type="EC" id="2.7.1.12"/>
    </reaction>
</comment>
<keyword evidence="11" id="KW-1185">Reference proteome</keyword>
<dbReference type="EMBL" id="JAUSVM010000001">
    <property type="protein sequence ID" value="MDQ0425663.1"/>
    <property type="molecule type" value="Genomic_DNA"/>
</dbReference>
<dbReference type="PANTHER" id="PTHR43442:SF3">
    <property type="entry name" value="GLUCONOKINASE-RELATED"/>
    <property type="match status" value="1"/>
</dbReference>
<keyword evidence="4 9" id="KW-0808">Transferase</keyword>
<dbReference type="Pfam" id="PF13671">
    <property type="entry name" value="AAA_33"/>
    <property type="match status" value="1"/>
</dbReference>
<dbReference type="Proteomes" id="UP001240250">
    <property type="component" value="Unassembled WGS sequence"/>
</dbReference>
<dbReference type="CDD" id="cd02021">
    <property type="entry name" value="GntK"/>
    <property type="match status" value="1"/>
</dbReference>
<gene>
    <name evidence="10" type="ORF">JO380_002044</name>
</gene>
<dbReference type="SUPFAM" id="SSF52540">
    <property type="entry name" value="P-loop containing nucleoside triphosphate hydrolases"/>
    <property type="match status" value="1"/>
</dbReference>
<accession>A0ABU0GKQ3</accession>
<sequence>MGVEHIVVMGVSGTGKSTVGQALADRLGRPFLEGDAFHPEANVVKMRDGVPLTDDDRWPWLRTLRDAMSEHAAAGTSTVVACSSLRRVYRAVLREAQGRVRFVLVDVPADVLRDRMVHRSGHWMPPSLLESQLATLEPLQVDEDGVTVPVAGAPDVVVADALAALEAWRPA</sequence>
<evidence type="ECO:0000313" key="10">
    <source>
        <dbReference type="EMBL" id="MDQ0425663.1"/>
    </source>
</evidence>
<dbReference type="InterPro" id="IPR006001">
    <property type="entry name" value="Therm_gnt_kin"/>
</dbReference>
<comment type="similarity">
    <text evidence="2 9">Belongs to the gluconokinase GntK/GntV family.</text>
</comment>
<evidence type="ECO:0000256" key="3">
    <source>
        <dbReference type="ARBA" id="ARBA00012054"/>
    </source>
</evidence>
<keyword evidence="6 9" id="KW-0418">Kinase</keyword>
<dbReference type="GO" id="GO:0046316">
    <property type="term" value="F:gluconokinase activity"/>
    <property type="evidence" value="ECO:0007669"/>
    <property type="project" value="UniProtKB-EC"/>
</dbReference>
<evidence type="ECO:0000256" key="4">
    <source>
        <dbReference type="ARBA" id="ARBA00022679"/>
    </source>
</evidence>
<comment type="caution">
    <text evidence="10">The sequence shown here is derived from an EMBL/GenBank/DDBJ whole genome shotgun (WGS) entry which is preliminary data.</text>
</comment>
<evidence type="ECO:0000256" key="8">
    <source>
        <dbReference type="ARBA" id="ARBA00048090"/>
    </source>
</evidence>
<dbReference type="RefSeq" id="WP_082740318.1">
    <property type="nucleotide sequence ID" value="NZ_JAGIBB010000014.1"/>
</dbReference>
<evidence type="ECO:0000256" key="6">
    <source>
        <dbReference type="ARBA" id="ARBA00022777"/>
    </source>
</evidence>
<proteinExistence type="inferred from homology"/>
<evidence type="ECO:0000256" key="2">
    <source>
        <dbReference type="ARBA" id="ARBA00008420"/>
    </source>
</evidence>
<evidence type="ECO:0000256" key="5">
    <source>
        <dbReference type="ARBA" id="ARBA00022741"/>
    </source>
</evidence>
<organism evidence="10 11">
    <name type="scientific">Cellulomonas iranensis</name>
    <dbReference type="NCBI Taxonomy" id="76862"/>
    <lineage>
        <taxon>Bacteria</taxon>
        <taxon>Bacillati</taxon>
        <taxon>Actinomycetota</taxon>
        <taxon>Actinomycetes</taxon>
        <taxon>Micrococcales</taxon>
        <taxon>Cellulomonadaceae</taxon>
        <taxon>Cellulomonas</taxon>
    </lineage>
</organism>
<name>A0ABU0GKQ3_9CELL</name>
<dbReference type="NCBIfam" id="TIGR01313">
    <property type="entry name" value="therm_gnt_kin"/>
    <property type="match status" value="1"/>
</dbReference>
<dbReference type="Gene3D" id="3.40.50.300">
    <property type="entry name" value="P-loop containing nucleotide triphosphate hydrolases"/>
    <property type="match status" value="1"/>
</dbReference>
<dbReference type="PANTHER" id="PTHR43442">
    <property type="entry name" value="GLUCONOKINASE-RELATED"/>
    <property type="match status" value="1"/>
</dbReference>
<dbReference type="EC" id="2.7.1.12" evidence="3 9"/>
<dbReference type="InterPro" id="IPR027417">
    <property type="entry name" value="P-loop_NTPase"/>
</dbReference>